<proteinExistence type="inferred from homology"/>
<dbReference type="InterPro" id="IPR016163">
    <property type="entry name" value="Ald_DH_C"/>
</dbReference>
<evidence type="ECO:0000259" key="6">
    <source>
        <dbReference type="Pfam" id="PF00171"/>
    </source>
</evidence>
<dbReference type="Gene3D" id="3.40.605.10">
    <property type="entry name" value="Aldehyde Dehydrogenase, Chain A, domain 1"/>
    <property type="match status" value="1"/>
</dbReference>
<keyword evidence="3" id="KW-0558">Oxidation</keyword>
<dbReference type="InterPro" id="IPR016162">
    <property type="entry name" value="Ald_DH_N"/>
</dbReference>
<evidence type="ECO:0000256" key="3">
    <source>
        <dbReference type="ARBA" id="ARBA00023097"/>
    </source>
</evidence>
<keyword evidence="2 5" id="KW-0560">Oxidoreductase</keyword>
<accession>A0A248UDT3</accession>
<protein>
    <submittedName>
        <fullName evidence="7">Aldehyde dehydrogenase family protein</fullName>
    </submittedName>
</protein>
<feature type="domain" description="Aldehyde dehydrogenase" evidence="6">
    <location>
        <begin position="25"/>
        <end position="487"/>
    </location>
</feature>
<comment type="similarity">
    <text evidence="1 5">Belongs to the aldehyde dehydrogenase family.</text>
</comment>
<name>A0A248UDT3_9HYPH</name>
<dbReference type="Proteomes" id="UP000215256">
    <property type="component" value="Chromosome 2"/>
</dbReference>
<dbReference type="KEGG" id="och:CES85_5699"/>
<dbReference type="RefSeq" id="WP_095445523.1">
    <property type="nucleotide sequence ID" value="NZ_CP022603.1"/>
</dbReference>
<evidence type="ECO:0000313" key="7">
    <source>
        <dbReference type="EMBL" id="ASV84895.1"/>
    </source>
</evidence>
<sequence>MSQTSIGGQPHGIRQPGAFYIGGEWVAPESGDRLDVVTPSTEEVFGRFAAANIQDINKAVGAARIAFDEGPWPRLTHAERAEYLRALSKELSSRIPDLSNIWTSEVGVTCRIANASVPRSAAVFDYYAGFAERFPFVERHQPRSGGNHGYLVHEPVGVVGAIVAWNGSLGLTVWKCAPALLAGCTVVVKASPESPGPAWVIAEAAAAVGIPSGVFNVVLADREVSEHLVRHPDVDKITFTGSSAVGKRIASICGERVARCTLELGGKSAALILDDYDVEKAALSISQSARVLSGQICSSLTRLIVPRTRQDQLIEALSAAFLSTKVGDPFDRETDMGPLASSRQRDRVESYIAKGRDEGARLVVGGKRPDRLNRGFYVEPTVFSDVDNAMTIARDEIFGPVLSVIPVDDDEQAIAVANDSPYGLNASVFTDDADRAWEIARRLRSGTVGHNSFRTDFYIAAGGFKQSGLGREGGSEGLRGFLEPKTIILDAEPTKGREQSNSTGALG</sequence>
<evidence type="ECO:0000256" key="4">
    <source>
        <dbReference type="PROSITE-ProRule" id="PRU10007"/>
    </source>
</evidence>
<dbReference type="GO" id="GO:0016620">
    <property type="term" value="F:oxidoreductase activity, acting on the aldehyde or oxo group of donors, NAD or NADP as acceptor"/>
    <property type="evidence" value="ECO:0007669"/>
    <property type="project" value="InterPro"/>
</dbReference>
<evidence type="ECO:0000256" key="1">
    <source>
        <dbReference type="ARBA" id="ARBA00009986"/>
    </source>
</evidence>
<reference evidence="7 8" key="1">
    <citation type="submission" date="2017-07" db="EMBL/GenBank/DDBJ databases">
        <title>Phylogenetic study on the rhizospheric bacterium Ochrobactrum sp. A44.</title>
        <authorList>
            <person name="Krzyzanowska D.M."/>
            <person name="Ossowicki A."/>
            <person name="Rajewska M."/>
            <person name="Maciag T."/>
            <person name="Kaczynski Z."/>
            <person name="Czerwicka M."/>
            <person name="Jafra S."/>
        </authorList>
    </citation>
    <scope>NUCLEOTIDE SEQUENCE [LARGE SCALE GENOMIC DNA]</scope>
    <source>
        <strain evidence="7 8">A44</strain>
    </source>
</reference>
<gene>
    <name evidence="7" type="ORF">CES85_5699</name>
</gene>
<dbReference type="AlphaFoldDB" id="A0A248UDT3"/>
<evidence type="ECO:0000256" key="2">
    <source>
        <dbReference type="ARBA" id="ARBA00023002"/>
    </source>
</evidence>
<dbReference type="PROSITE" id="PS00687">
    <property type="entry name" value="ALDEHYDE_DEHYDR_GLU"/>
    <property type="match status" value="1"/>
</dbReference>
<dbReference type="Gene3D" id="3.40.309.10">
    <property type="entry name" value="Aldehyde Dehydrogenase, Chain A, domain 2"/>
    <property type="match status" value="1"/>
</dbReference>
<organism evidence="7 8">
    <name type="scientific">Ochrobactrum quorumnocens</name>
    <dbReference type="NCBI Taxonomy" id="271865"/>
    <lineage>
        <taxon>Bacteria</taxon>
        <taxon>Pseudomonadati</taxon>
        <taxon>Pseudomonadota</taxon>
        <taxon>Alphaproteobacteria</taxon>
        <taxon>Hyphomicrobiales</taxon>
        <taxon>Brucellaceae</taxon>
        <taxon>Brucella/Ochrobactrum group</taxon>
        <taxon>Ochrobactrum</taxon>
    </lineage>
</organism>
<evidence type="ECO:0000313" key="8">
    <source>
        <dbReference type="Proteomes" id="UP000215256"/>
    </source>
</evidence>
<dbReference type="SUPFAM" id="SSF53720">
    <property type="entry name" value="ALDH-like"/>
    <property type="match status" value="1"/>
</dbReference>
<dbReference type="InterPro" id="IPR029510">
    <property type="entry name" value="Ald_DH_CS_GLU"/>
</dbReference>
<dbReference type="EMBL" id="CP022603">
    <property type="protein sequence ID" value="ASV84895.1"/>
    <property type="molecule type" value="Genomic_DNA"/>
</dbReference>
<dbReference type="InterPro" id="IPR016161">
    <property type="entry name" value="Ald_DH/histidinol_DH"/>
</dbReference>
<dbReference type="InterPro" id="IPR015590">
    <property type="entry name" value="Aldehyde_DH_dom"/>
</dbReference>
<dbReference type="FunFam" id="3.40.309.10:FF:000012">
    <property type="entry name" value="Betaine aldehyde dehydrogenase"/>
    <property type="match status" value="1"/>
</dbReference>
<dbReference type="OrthoDB" id="9812625at2"/>
<dbReference type="Pfam" id="PF00171">
    <property type="entry name" value="Aldedh"/>
    <property type="match status" value="1"/>
</dbReference>
<evidence type="ECO:0000256" key="5">
    <source>
        <dbReference type="RuleBase" id="RU003345"/>
    </source>
</evidence>
<dbReference type="FunFam" id="3.40.605.10:FF:000007">
    <property type="entry name" value="NAD/NADP-dependent betaine aldehyde dehydrogenase"/>
    <property type="match status" value="1"/>
</dbReference>
<dbReference type="CDD" id="cd07139">
    <property type="entry name" value="ALDH_AldA-Rv0768"/>
    <property type="match status" value="1"/>
</dbReference>
<feature type="active site" evidence="4">
    <location>
        <position position="263"/>
    </location>
</feature>
<dbReference type="PANTHER" id="PTHR42804:SF1">
    <property type="entry name" value="ALDEHYDE DEHYDROGENASE-RELATED"/>
    <property type="match status" value="1"/>
</dbReference>
<dbReference type="PANTHER" id="PTHR42804">
    <property type="entry name" value="ALDEHYDE DEHYDROGENASE"/>
    <property type="match status" value="1"/>
</dbReference>